<dbReference type="RefSeq" id="WP_317831735.1">
    <property type="nucleotide sequence ID" value="NZ_CP136920.1"/>
</dbReference>
<evidence type="ECO:0000313" key="2">
    <source>
        <dbReference type="Proteomes" id="UP001304300"/>
    </source>
</evidence>
<dbReference type="EMBL" id="CP136920">
    <property type="protein sequence ID" value="WOO39737.1"/>
    <property type="molecule type" value="Genomic_DNA"/>
</dbReference>
<dbReference type="AlphaFoldDB" id="A0AAQ3QUH8"/>
<reference evidence="1 2" key="1">
    <citation type="submission" date="2023-10" db="EMBL/GenBank/DDBJ databases">
        <title>Rubellicoccus peritrichatus gen. nov., sp. nov., isolated from an algae of coral reef tank.</title>
        <authorList>
            <person name="Luo J."/>
        </authorList>
    </citation>
    <scope>NUCLEOTIDE SEQUENCE [LARGE SCALE GENOMIC DNA]</scope>
    <source>
        <strain evidence="1 2">CR14</strain>
    </source>
</reference>
<organism evidence="1 2">
    <name type="scientific">Rubellicoccus peritrichatus</name>
    <dbReference type="NCBI Taxonomy" id="3080537"/>
    <lineage>
        <taxon>Bacteria</taxon>
        <taxon>Pseudomonadati</taxon>
        <taxon>Verrucomicrobiota</taxon>
        <taxon>Opitutia</taxon>
        <taxon>Puniceicoccales</taxon>
        <taxon>Cerasicoccaceae</taxon>
        <taxon>Rubellicoccus</taxon>
    </lineage>
</organism>
<dbReference type="KEGG" id="puo:RZN69_14025"/>
<protein>
    <submittedName>
        <fullName evidence="1">Uncharacterized protein</fullName>
    </submittedName>
</protein>
<name>A0AAQ3QUH8_9BACT</name>
<evidence type="ECO:0000313" key="1">
    <source>
        <dbReference type="EMBL" id="WOO39737.1"/>
    </source>
</evidence>
<dbReference type="Proteomes" id="UP001304300">
    <property type="component" value="Chromosome"/>
</dbReference>
<sequence>MNSSFVLPAKAVAFFLLIPIITVAGVKIPKGMTVNEAADVVQASHNIVAWWGKEIVQADVMIEFEGNTIVDGTFTFEAHGPRSRYDRRDGVSIIYDGETAWITPADAQAPKGRFHVLTWPWFIMAPFKMQGDGIELTELETTEIEGKEYGSMLQTFSRGMGDTPDDWYRFYVDLDTLNVDAMAYIVTYGVDFNQANAQPSIIRYFDYTNEGGPRIATRYEFWFWDPEKKTHVGQSPKGVGTVESIRYLEKEDVDFSIPPDAGELALPSRG</sequence>
<keyword evidence="2" id="KW-1185">Reference proteome</keyword>
<accession>A0AAQ3QUH8</accession>
<gene>
    <name evidence="1" type="ORF">RZN69_14025</name>
</gene>
<proteinExistence type="predicted"/>